<dbReference type="SUPFAM" id="SSF51182">
    <property type="entry name" value="RmlC-like cupins"/>
    <property type="match status" value="1"/>
</dbReference>
<sequence length="118" mass="13622">MLADYFQKYEDAAVTKVAEGIERRIIHTDHLMLVVVDFYDGPTTSADPFHQHVHEQVSFMAEGEVLLWAGDEEPVHLKAGDMFAMKSDVPHTIQRLTKHVRIIDCFTPLREEFIIIDR</sequence>
<dbReference type="STRING" id="1236989.JCM15548_12449"/>
<dbReference type="Proteomes" id="UP000032900">
    <property type="component" value="Unassembled WGS sequence"/>
</dbReference>
<dbReference type="RefSeq" id="WP_062124966.1">
    <property type="nucleotide sequence ID" value="NZ_BAZW01000019.1"/>
</dbReference>
<evidence type="ECO:0000313" key="2">
    <source>
        <dbReference type="EMBL" id="GAO30194.1"/>
    </source>
</evidence>
<dbReference type="InterPro" id="IPR013096">
    <property type="entry name" value="Cupin_2"/>
</dbReference>
<keyword evidence="3" id="KW-1185">Reference proteome</keyword>
<comment type="caution">
    <text evidence="2">The sequence shown here is derived from an EMBL/GenBank/DDBJ whole genome shotgun (WGS) entry which is preliminary data.</text>
</comment>
<dbReference type="InterPro" id="IPR052535">
    <property type="entry name" value="Bacilysin_H2HPP_isomerase"/>
</dbReference>
<protein>
    <recommendedName>
        <fullName evidence="1">Cupin type-2 domain-containing protein</fullName>
    </recommendedName>
</protein>
<dbReference type="AlphaFoldDB" id="A0A0E9LY63"/>
<dbReference type="PANTHER" id="PTHR40112">
    <property type="entry name" value="H2HPP ISOMERASE"/>
    <property type="match status" value="1"/>
</dbReference>
<dbReference type="InterPro" id="IPR014710">
    <property type="entry name" value="RmlC-like_jellyroll"/>
</dbReference>
<proteinExistence type="predicted"/>
<dbReference type="PANTHER" id="PTHR40112:SF1">
    <property type="entry name" value="H2HPP ISOMERASE"/>
    <property type="match status" value="1"/>
</dbReference>
<feature type="domain" description="Cupin type-2" evidence="1">
    <location>
        <begin position="44"/>
        <end position="97"/>
    </location>
</feature>
<dbReference type="Pfam" id="PF07883">
    <property type="entry name" value="Cupin_2"/>
    <property type="match status" value="1"/>
</dbReference>
<evidence type="ECO:0000259" key="1">
    <source>
        <dbReference type="Pfam" id="PF07883"/>
    </source>
</evidence>
<dbReference type="OrthoDB" id="9811153at2"/>
<name>A0A0E9LY63_9BACT</name>
<organism evidence="2 3">
    <name type="scientific">Geofilum rubicundum JCM 15548</name>
    <dbReference type="NCBI Taxonomy" id="1236989"/>
    <lineage>
        <taxon>Bacteria</taxon>
        <taxon>Pseudomonadati</taxon>
        <taxon>Bacteroidota</taxon>
        <taxon>Bacteroidia</taxon>
        <taxon>Marinilabiliales</taxon>
        <taxon>Marinilabiliaceae</taxon>
        <taxon>Geofilum</taxon>
    </lineage>
</organism>
<gene>
    <name evidence="2" type="ORF">JCM15548_12449</name>
</gene>
<dbReference type="EMBL" id="BAZW01000019">
    <property type="protein sequence ID" value="GAO30194.1"/>
    <property type="molecule type" value="Genomic_DNA"/>
</dbReference>
<dbReference type="InterPro" id="IPR011051">
    <property type="entry name" value="RmlC_Cupin_sf"/>
</dbReference>
<reference evidence="2 3" key="1">
    <citation type="journal article" date="2015" name="Microbes Environ.">
        <title>Distribution and evolution of nitrogen fixation genes in the phylum bacteroidetes.</title>
        <authorList>
            <person name="Inoue J."/>
            <person name="Oshima K."/>
            <person name="Suda W."/>
            <person name="Sakamoto M."/>
            <person name="Iino T."/>
            <person name="Noda S."/>
            <person name="Hongoh Y."/>
            <person name="Hattori M."/>
            <person name="Ohkuma M."/>
        </authorList>
    </citation>
    <scope>NUCLEOTIDE SEQUENCE [LARGE SCALE GENOMIC DNA]</scope>
    <source>
        <strain evidence="2">JCM 15548</strain>
    </source>
</reference>
<dbReference type="Gene3D" id="2.60.120.10">
    <property type="entry name" value="Jelly Rolls"/>
    <property type="match status" value="1"/>
</dbReference>
<evidence type="ECO:0000313" key="3">
    <source>
        <dbReference type="Proteomes" id="UP000032900"/>
    </source>
</evidence>
<accession>A0A0E9LY63</accession>